<dbReference type="Proteomes" id="UP001153331">
    <property type="component" value="Unassembled WGS sequence"/>
</dbReference>
<accession>A0ACC2HZ21</accession>
<name>A0ACC2HZ21_9PLEO</name>
<sequence length="86" mass="9284">MPTPQIIDANVVPASSRPAAIRRLKHDHIRRSGQWVAATTPVSKLIGSLEGIADVLGVGYMRPTTHILSNQPNAQMGKYRLGDVGQ</sequence>
<gene>
    <name evidence="1" type="ORF">OPT61_g8232</name>
</gene>
<reference evidence="1" key="1">
    <citation type="submission" date="2022-11" db="EMBL/GenBank/DDBJ databases">
        <title>Genome Sequence of Boeremia exigua.</title>
        <authorList>
            <person name="Buettner E."/>
        </authorList>
    </citation>
    <scope>NUCLEOTIDE SEQUENCE</scope>
    <source>
        <strain evidence="1">CU02</strain>
    </source>
</reference>
<keyword evidence="2" id="KW-1185">Reference proteome</keyword>
<organism evidence="1 2">
    <name type="scientific">Boeremia exigua</name>
    <dbReference type="NCBI Taxonomy" id="749465"/>
    <lineage>
        <taxon>Eukaryota</taxon>
        <taxon>Fungi</taxon>
        <taxon>Dikarya</taxon>
        <taxon>Ascomycota</taxon>
        <taxon>Pezizomycotina</taxon>
        <taxon>Dothideomycetes</taxon>
        <taxon>Pleosporomycetidae</taxon>
        <taxon>Pleosporales</taxon>
        <taxon>Pleosporineae</taxon>
        <taxon>Didymellaceae</taxon>
        <taxon>Boeremia</taxon>
    </lineage>
</organism>
<evidence type="ECO:0000313" key="1">
    <source>
        <dbReference type="EMBL" id="KAJ8108351.1"/>
    </source>
</evidence>
<comment type="caution">
    <text evidence="1">The sequence shown here is derived from an EMBL/GenBank/DDBJ whole genome shotgun (WGS) entry which is preliminary data.</text>
</comment>
<proteinExistence type="predicted"/>
<dbReference type="EMBL" id="JAPHNI010000761">
    <property type="protein sequence ID" value="KAJ8108351.1"/>
    <property type="molecule type" value="Genomic_DNA"/>
</dbReference>
<evidence type="ECO:0000313" key="2">
    <source>
        <dbReference type="Proteomes" id="UP001153331"/>
    </source>
</evidence>
<protein>
    <submittedName>
        <fullName evidence="1">Uncharacterized protein</fullName>
    </submittedName>
</protein>